<name>A0AAD5DA48_AMBAR</name>
<feature type="non-terminal residue" evidence="1">
    <location>
        <position position="300"/>
    </location>
</feature>
<comment type="caution">
    <text evidence="1">The sequence shown here is derived from an EMBL/GenBank/DDBJ whole genome shotgun (WGS) entry which is preliminary data.</text>
</comment>
<gene>
    <name evidence="1" type="ORF">M8C21_021603</name>
</gene>
<dbReference type="InterPro" id="IPR008547">
    <property type="entry name" value="DUF829_TMEM53"/>
</dbReference>
<protein>
    <submittedName>
        <fullName evidence="1">Uncharacterized protein</fullName>
    </submittedName>
</protein>
<dbReference type="EMBL" id="JAMZMK010000656">
    <property type="protein sequence ID" value="KAI7755984.1"/>
    <property type="molecule type" value="Genomic_DNA"/>
</dbReference>
<dbReference type="PANTHER" id="PTHR12265">
    <property type="entry name" value="TRANSMEMBRANE PROTEIN 53"/>
    <property type="match status" value="1"/>
</dbReference>
<dbReference type="Pfam" id="PF05705">
    <property type="entry name" value="DUF829"/>
    <property type="match status" value="1"/>
</dbReference>
<dbReference type="Proteomes" id="UP001206925">
    <property type="component" value="Unassembled WGS sequence"/>
</dbReference>
<evidence type="ECO:0000313" key="2">
    <source>
        <dbReference type="Proteomes" id="UP001206925"/>
    </source>
</evidence>
<dbReference type="AlphaFoldDB" id="A0AAD5DA48"/>
<accession>A0AAD5DA48</accession>
<sequence>ELKKRPCPVVFASFSGGPKACMYKALQIIDSRYESHGKLDEYQLVRDCLSGHIFDSTPVDFTSDLGTRFALDPSILKLSRPPKIATLIANGISSSLDALFLTKFESQRAEYWQTLYASVGMGAPYLILCSENDNLAPYRIICNFAQRLESLGGDVKMVKWASSPHVDEYKAAVTNLLTKAISIYAKRTLRVSGSHNQTSEPLNHLRKAVSNSNQYQSCHRVTLDLNDHFVVPGSVEYHEGQDVGSVHDASKERFIPRSTLPKVNPHGILGQILFDVCVPKNVEDWDLRSSAASSSYTYAS</sequence>
<proteinExistence type="predicted"/>
<dbReference type="SUPFAM" id="SSF53474">
    <property type="entry name" value="alpha/beta-Hydrolases"/>
    <property type="match status" value="1"/>
</dbReference>
<organism evidence="1 2">
    <name type="scientific">Ambrosia artemisiifolia</name>
    <name type="common">Common ragweed</name>
    <dbReference type="NCBI Taxonomy" id="4212"/>
    <lineage>
        <taxon>Eukaryota</taxon>
        <taxon>Viridiplantae</taxon>
        <taxon>Streptophyta</taxon>
        <taxon>Embryophyta</taxon>
        <taxon>Tracheophyta</taxon>
        <taxon>Spermatophyta</taxon>
        <taxon>Magnoliopsida</taxon>
        <taxon>eudicotyledons</taxon>
        <taxon>Gunneridae</taxon>
        <taxon>Pentapetalae</taxon>
        <taxon>asterids</taxon>
        <taxon>campanulids</taxon>
        <taxon>Asterales</taxon>
        <taxon>Asteraceae</taxon>
        <taxon>Asteroideae</taxon>
        <taxon>Heliantheae alliance</taxon>
        <taxon>Heliantheae</taxon>
        <taxon>Ambrosia</taxon>
    </lineage>
</organism>
<dbReference type="PANTHER" id="PTHR12265:SF0">
    <property type="entry name" value="EXPRESSED PROTEIN"/>
    <property type="match status" value="1"/>
</dbReference>
<evidence type="ECO:0000313" key="1">
    <source>
        <dbReference type="EMBL" id="KAI7755984.1"/>
    </source>
</evidence>
<keyword evidence="2" id="KW-1185">Reference proteome</keyword>
<reference evidence="1" key="1">
    <citation type="submission" date="2022-06" db="EMBL/GenBank/DDBJ databases">
        <title>Uncovering the hologenomic basis of an extraordinary plant invasion.</title>
        <authorList>
            <person name="Bieker V.C."/>
            <person name="Martin M.D."/>
            <person name="Gilbert T."/>
            <person name="Hodgins K."/>
            <person name="Battlay P."/>
            <person name="Petersen B."/>
            <person name="Wilson J."/>
        </authorList>
    </citation>
    <scope>NUCLEOTIDE SEQUENCE</scope>
    <source>
        <strain evidence="1">AA19_3_7</strain>
        <tissue evidence="1">Leaf</tissue>
    </source>
</reference>
<dbReference type="InterPro" id="IPR029058">
    <property type="entry name" value="AB_hydrolase_fold"/>
</dbReference>
<feature type="non-terminal residue" evidence="1">
    <location>
        <position position="1"/>
    </location>
</feature>